<organism evidence="1">
    <name type="scientific">freshwater metagenome</name>
    <dbReference type="NCBI Taxonomy" id="449393"/>
    <lineage>
        <taxon>unclassified sequences</taxon>
        <taxon>metagenomes</taxon>
        <taxon>ecological metagenomes</taxon>
    </lineage>
</organism>
<proteinExistence type="predicted"/>
<protein>
    <submittedName>
        <fullName evidence="1">Unannotated protein</fullName>
    </submittedName>
</protein>
<evidence type="ECO:0000313" key="1">
    <source>
        <dbReference type="EMBL" id="CAB4827572.1"/>
    </source>
</evidence>
<reference evidence="1" key="1">
    <citation type="submission" date="2020-05" db="EMBL/GenBank/DDBJ databases">
        <authorList>
            <person name="Chiriac C."/>
            <person name="Salcher M."/>
            <person name="Ghai R."/>
            <person name="Kavagutti S V."/>
        </authorList>
    </citation>
    <scope>NUCLEOTIDE SEQUENCE</scope>
</reference>
<dbReference type="AntiFam" id="ANF00168">
    <property type="entry name" value="Shadow ORF (opposite smc)"/>
</dbReference>
<dbReference type="AntiFam" id="ANF00091">
    <property type="entry name" value="Shadow ORF (opposite smc)"/>
</dbReference>
<name>A0A6J7A420_9ZZZZ</name>
<dbReference type="AlphaFoldDB" id="A0A6J7A420"/>
<accession>A0A6J7A420</accession>
<sequence length="228" mass="24558">MTSCGFRLALERAQLPPDLAQEVLYPQEVALRRVEAALGLFLATAELQDPCRFLDDRPTLLRAGVQHGVDLALTHDDVLLATDAGVAEQFLDIEQAAGNPIDRVFALARAEQRAADADLAELHGEHPIGVVDGEGDLRPSERGAFVGAVEDDVVHLLAADRAGGLRTEHPCDCIDHVGLARTVRADHDGDARLELERGGVCERLETLEGERLEEHGGFDPIASGHFDG</sequence>
<gene>
    <name evidence="1" type="ORF">UFOPK3001_02573</name>
</gene>
<dbReference type="EMBL" id="CAFAAJ010000274">
    <property type="protein sequence ID" value="CAB4827572.1"/>
    <property type="molecule type" value="Genomic_DNA"/>
</dbReference>